<feature type="transmembrane region" description="Helical" evidence="2">
    <location>
        <begin position="153"/>
        <end position="178"/>
    </location>
</feature>
<feature type="transmembrane region" description="Helical" evidence="2">
    <location>
        <begin position="286"/>
        <end position="304"/>
    </location>
</feature>
<sequence>MNVRLGGLVVALNLAQLPVAMRPLLISLAGAQLFGGFTVAGLAGGAAAAGLAASAPWWARALPRHGDRRVLAVAGTVYLLAQVAFAFAATPAWFVGLAAVTGLTTPPVASSVRTLLRRLAEPASLSRAYTLNSVATEVVYVAGPLWVSAWLGFAGPVVALLVTGVTGAVALAAGAWLAPAGRPHRPGRTDRSTLLTPAVGTLAGAYLGYWVCMGAMWVLLPAFAGRAGAPAAAGVLVAVWSAGSVAGGVAVALLPRRSPARTRYLVLLGVLAATSLPLVLPGTVLSMGIAVGVFGLGLAGWLAAHDQVVAEAGGERAAELYGWFVTVGQIGSAAGSTVGGWLGDRFGGGPAFLVVSVALAAALALALGRRRTLPAGRDRFTAATAGSHGASRIHEREEFSMADKSGGPSEGIKGAVEGVKGSVKEAAGALFGNDSLHREGAAQQDKAESQREVAEKEAAAERARAEAAADEQRQRREQ</sequence>
<dbReference type="PANTHER" id="PTHR23542">
    <property type="match status" value="1"/>
</dbReference>
<dbReference type="Proteomes" id="UP000292003">
    <property type="component" value="Unassembled WGS sequence"/>
</dbReference>
<feature type="transmembrane region" description="Helical" evidence="2">
    <location>
        <begin position="348"/>
        <end position="367"/>
    </location>
</feature>
<comment type="caution">
    <text evidence="3">The sequence shown here is derived from an EMBL/GenBank/DDBJ whole genome shotgun (WGS) entry which is preliminary data.</text>
</comment>
<evidence type="ECO:0000256" key="1">
    <source>
        <dbReference type="SAM" id="MobiDB-lite"/>
    </source>
</evidence>
<dbReference type="InterPro" id="IPR036629">
    <property type="entry name" value="YjbJ_sf"/>
</dbReference>
<evidence type="ECO:0000313" key="3">
    <source>
        <dbReference type="EMBL" id="RZQ62452.1"/>
    </source>
</evidence>
<accession>A0A4Q7J6Q4</accession>
<evidence type="ECO:0000313" key="4">
    <source>
        <dbReference type="Proteomes" id="UP000292003"/>
    </source>
</evidence>
<dbReference type="EMBL" id="SFCC01000009">
    <property type="protein sequence ID" value="RZQ62452.1"/>
    <property type="molecule type" value="Genomic_DNA"/>
</dbReference>
<dbReference type="SUPFAM" id="SSF69047">
    <property type="entry name" value="Hypothetical protein YjbJ"/>
    <property type="match status" value="1"/>
</dbReference>
<dbReference type="AlphaFoldDB" id="A0A4Q7J6Q4"/>
<feature type="transmembrane region" description="Helical" evidence="2">
    <location>
        <begin position="94"/>
        <end position="116"/>
    </location>
</feature>
<dbReference type="Pfam" id="PF07690">
    <property type="entry name" value="MFS_1"/>
    <property type="match status" value="1"/>
</dbReference>
<feature type="region of interest" description="Disordered" evidence="1">
    <location>
        <begin position="383"/>
        <end position="415"/>
    </location>
</feature>
<dbReference type="SUPFAM" id="SSF103473">
    <property type="entry name" value="MFS general substrate transporter"/>
    <property type="match status" value="1"/>
</dbReference>
<feature type="transmembrane region" description="Helical" evidence="2">
    <location>
        <begin position="128"/>
        <end position="147"/>
    </location>
</feature>
<feature type="transmembrane region" description="Helical" evidence="2">
    <location>
        <begin position="232"/>
        <end position="255"/>
    </location>
</feature>
<reference evidence="3 4" key="1">
    <citation type="submission" date="2019-02" db="EMBL/GenBank/DDBJ databases">
        <title>Draft genome sequence of Amycolatopsis sp. 8-3EHSu isolated from roots of Suaeda maritima.</title>
        <authorList>
            <person name="Duangmal K."/>
            <person name="Chantavorakit T."/>
        </authorList>
    </citation>
    <scope>NUCLEOTIDE SEQUENCE [LARGE SCALE GENOMIC DNA]</scope>
    <source>
        <strain evidence="3 4">8-3EHSu</strain>
    </source>
</reference>
<dbReference type="OrthoDB" id="3378067at2"/>
<proteinExistence type="predicted"/>
<feature type="transmembrane region" description="Helical" evidence="2">
    <location>
        <begin position="199"/>
        <end position="220"/>
    </location>
</feature>
<organism evidence="3 4">
    <name type="scientific">Amycolatopsis suaedae</name>
    <dbReference type="NCBI Taxonomy" id="2510978"/>
    <lineage>
        <taxon>Bacteria</taxon>
        <taxon>Bacillati</taxon>
        <taxon>Actinomycetota</taxon>
        <taxon>Actinomycetes</taxon>
        <taxon>Pseudonocardiales</taxon>
        <taxon>Pseudonocardiaceae</taxon>
        <taxon>Amycolatopsis</taxon>
    </lineage>
</organism>
<feature type="transmembrane region" description="Helical" evidence="2">
    <location>
        <begin position="262"/>
        <end position="280"/>
    </location>
</feature>
<dbReference type="RefSeq" id="WP_130476879.1">
    <property type="nucleotide sequence ID" value="NZ_SFCC01000009.1"/>
</dbReference>
<feature type="compositionally biased region" description="Basic and acidic residues" evidence="1">
    <location>
        <begin position="392"/>
        <end position="401"/>
    </location>
</feature>
<feature type="transmembrane region" description="Helical" evidence="2">
    <location>
        <begin position="320"/>
        <end position="342"/>
    </location>
</feature>
<evidence type="ECO:0000256" key="2">
    <source>
        <dbReference type="SAM" id="Phobius"/>
    </source>
</evidence>
<name>A0A4Q7J6Q4_9PSEU</name>
<keyword evidence="4" id="KW-1185">Reference proteome</keyword>
<dbReference type="PANTHER" id="PTHR23542:SF1">
    <property type="entry name" value="MAJOR FACILITATOR SUPERFAMILY (MFS) PROFILE DOMAIN-CONTAINING PROTEIN"/>
    <property type="match status" value="1"/>
</dbReference>
<protein>
    <submittedName>
        <fullName evidence="3">MFS transporter</fullName>
    </submittedName>
</protein>
<dbReference type="InterPro" id="IPR036259">
    <property type="entry name" value="MFS_trans_sf"/>
</dbReference>
<keyword evidence="2" id="KW-0812">Transmembrane</keyword>
<keyword evidence="2" id="KW-0472">Membrane</keyword>
<dbReference type="InterPro" id="IPR011701">
    <property type="entry name" value="MFS"/>
</dbReference>
<feature type="transmembrane region" description="Helical" evidence="2">
    <location>
        <begin position="70"/>
        <end position="88"/>
    </location>
</feature>
<feature type="region of interest" description="Disordered" evidence="1">
    <location>
        <begin position="430"/>
        <end position="478"/>
    </location>
</feature>
<gene>
    <name evidence="3" type="ORF">EWH70_19535</name>
</gene>
<dbReference type="GO" id="GO:0022857">
    <property type="term" value="F:transmembrane transporter activity"/>
    <property type="evidence" value="ECO:0007669"/>
    <property type="project" value="InterPro"/>
</dbReference>
<keyword evidence="2" id="KW-1133">Transmembrane helix</keyword>
<dbReference type="Gene3D" id="1.20.1250.20">
    <property type="entry name" value="MFS general substrate transporter like domains"/>
    <property type="match status" value="1"/>
</dbReference>
<feature type="compositionally biased region" description="Basic and acidic residues" evidence="1">
    <location>
        <begin position="435"/>
        <end position="478"/>
    </location>
</feature>
<feature type="transmembrane region" description="Helical" evidence="2">
    <location>
        <begin position="37"/>
        <end position="58"/>
    </location>
</feature>